<proteinExistence type="predicted"/>
<dbReference type="Ensembl" id="ENSGMOT00000075624.1">
    <property type="protein sequence ID" value="ENSGMOP00000056985.1"/>
    <property type="gene ID" value="ENSGMOG00000028826.1"/>
</dbReference>
<organism evidence="2 3">
    <name type="scientific">Gadus morhua</name>
    <name type="common">Atlantic cod</name>
    <dbReference type="NCBI Taxonomy" id="8049"/>
    <lineage>
        <taxon>Eukaryota</taxon>
        <taxon>Metazoa</taxon>
        <taxon>Chordata</taxon>
        <taxon>Craniata</taxon>
        <taxon>Vertebrata</taxon>
        <taxon>Euteleostomi</taxon>
        <taxon>Actinopterygii</taxon>
        <taxon>Neopterygii</taxon>
        <taxon>Teleostei</taxon>
        <taxon>Neoteleostei</taxon>
        <taxon>Acanthomorphata</taxon>
        <taxon>Zeiogadaria</taxon>
        <taxon>Gadariae</taxon>
        <taxon>Gadiformes</taxon>
        <taxon>Gadoidei</taxon>
        <taxon>Gadidae</taxon>
        <taxon>Gadus</taxon>
    </lineage>
</organism>
<dbReference type="PROSITE" id="PS50878">
    <property type="entry name" value="RT_POL"/>
    <property type="match status" value="1"/>
</dbReference>
<dbReference type="Pfam" id="PF00078">
    <property type="entry name" value="RVT_1"/>
    <property type="match status" value="1"/>
</dbReference>
<dbReference type="InterPro" id="IPR000477">
    <property type="entry name" value="RT_dom"/>
</dbReference>
<dbReference type="AlphaFoldDB" id="A0A8C5FRX3"/>
<dbReference type="Proteomes" id="UP000694546">
    <property type="component" value="Chromosome 17"/>
</dbReference>
<feature type="domain" description="Reverse transcriptase" evidence="1">
    <location>
        <begin position="58"/>
        <end position="330"/>
    </location>
</feature>
<name>A0A8C5FRX3_GADMO</name>
<evidence type="ECO:0000259" key="1">
    <source>
        <dbReference type="PROSITE" id="PS50878"/>
    </source>
</evidence>
<evidence type="ECO:0000313" key="3">
    <source>
        <dbReference type="Proteomes" id="UP000694546"/>
    </source>
</evidence>
<accession>A0A8C5FRX3</accession>
<dbReference type="CDD" id="cd01650">
    <property type="entry name" value="RT_nLTR_like"/>
    <property type="match status" value="1"/>
</dbReference>
<protein>
    <recommendedName>
        <fullName evidence="1">Reverse transcriptase domain-containing protein</fullName>
    </recommendedName>
</protein>
<keyword evidence="3" id="KW-1185">Reference proteome</keyword>
<dbReference type="GeneTree" id="ENSGT01120000271879"/>
<dbReference type="SUPFAM" id="SSF56672">
    <property type="entry name" value="DNA/RNA polymerases"/>
    <property type="match status" value="1"/>
</dbReference>
<dbReference type="OMA" id="MSHIYTG"/>
<dbReference type="PANTHER" id="PTHR33332">
    <property type="entry name" value="REVERSE TRANSCRIPTASE DOMAIN-CONTAINING PROTEIN"/>
    <property type="match status" value="1"/>
</dbReference>
<sequence>MRGKQCTFEFNSVEIKEVEKLLRSISKDNSTGTDCIDGKLLRIAVDYIALPVCHIFNSCLSNGTCPKIWKEEKIIPIPKDTKSTFSGPNCRPITILPVLSNILERIVYNQIHDYMSKNDLISNTQHAYREGHSTCTALVKMTDDWLRGIDNSLLSGAVMLDFSAAFDLIDHKLLIEKLTHYGFGPMAISWFENYLSFRTQQVFLNGTLSNSINIDCGVPQGSCLGPLLFSIFTNDLPLVIQESTFVLYADDSTLYYSASTCCKLKSVLSHDLKAGVNWVTANRLVLNLSKTVSIVFGSRHNVASQPMLDLQISSQPVKQESKLKLLGLSICNTLSWTDHVRQIVAKMSRSIATVRKCATYLPATLQRQVVQTLVLCHLDYCSVIWASASKTDLSKLQTVQNRAARLVLDRSYRSNVDQMHSDLKWPKALDRLSIRSLIFIKNVISTHVPRALFNEIGFCSDAHSYGTRSATAGLVVLPHCRSNAMRRTSFYRSISLWNILPSHIRVIPVKREFKRQIKSYFYLC</sequence>
<reference evidence="2" key="2">
    <citation type="submission" date="2025-09" db="UniProtKB">
        <authorList>
            <consortium name="Ensembl"/>
        </authorList>
    </citation>
    <scope>IDENTIFICATION</scope>
</reference>
<evidence type="ECO:0000313" key="2">
    <source>
        <dbReference type="Ensembl" id="ENSGMOP00000056985.1"/>
    </source>
</evidence>
<dbReference type="InterPro" id="IPR043502">
    <property type="entry name" value="DNA/RNA_pol_sf"/>
</dbReference>
<reference evidence="2" key="1">
    <citation type="submission" date="2025-08" db="UniProtKB">
        <authorList>
            <consortium name="Ensembl"/>
        </authorList>
    </citation>
    <scope>IDENTIFICATION</scope>
</reference>